<dbReference type="InterPro" id="IPR013024">
    <property type="entry name" value="GGCT-like"/>
</dbReference>
<organism evidence="2 3">
    <name type="scientific">Spongiibacter pelagi</name>
    <dbReference type="NCBI Taxonomy" id="2760804"/>
    <lineage>
        <taxon>Bacteria</taxon>
        <taxon>Pseudomonadati</taxon>
        <taxon>Pseudomonadota</taxon>
        <taxon>Gammaproteobacteria</taxon>
        <taxon>Cellvibrionales</taxon>
        <taxon>Spongiibacteraceae</taxon>
        <taxon>Spongiibacter</taxon>
    </lineage>
</organism>
<dbReference type="InterPro" id="IPR036568">
    <property type="entry name" value="GGCT-like_sf"/>
</dbReference>
<reference evidence="2" key="1">
    <citation type="submission" date="2020-09" db="EMBL/GenBank/DDBJ databases">
        <authorList>
            <person name="Yoon J.-W."/>
        </authorList>
    </citation>
    <scope>NUCLEOTIDE SEQUENCE</scope>
    <source>
        <strain evidence="2">KMU-158</strain>
    </source>
</reference>
<keyword evidence="3" id="KW-1185">Reference proteome</keyword>
<gene>
    <name evidence="2" type="ORF">IB286_11505</name>
</gene>
<protein>
    <submittedName>
        <fullName evidence="2">Gamma-glutamylcyclotransferase</fullName>
    </submittedName>
</protein>
<dbReference type="CDD" id="cd06661">
    <property type="entry name" value="GGCT_like"/>
    <property type="match status" value="1"/>
</dbReference>
<feature type="domain" description="Gamma-glutamylcyclotransferase AIG2-like" evidence="1">
    <location>
        <begin position="12"/>
        <end position="110"/>
    </location>
</feature>
<dbReference type="Proteomes" id="UP000610558">
    <property type="component" value="Unassembled WGS sequence"/>
</dbReference>
<dbReference type="SUPFAM" id="SSF110857">
    <property type="entry name" value="Gamma-glutamyl cyclotransferase-like"/>
    <property type="match status" value="1"/>
</dbReference>
<proteinExistence type="predicted"/>
<comment type="caution">
    <text evidence="2">The sequence shown here is derived from an EMBL/GenBank/DDBJ whole genome shotgun (WGS) entry which is preliminary data.</text>
</comment>
<dbReference type="InterPro" id="IPR009288">
    <property type="entry name" value="AIG2-like_dom"/>
</dbReference>
<dbReference type="AlphaFoldDB" id="A0A927C1N5"/>
<name>A0A927C1N5_9GAMM</name>
<dbReference type="Pfam" id="PF06094">
    <property type="entry name" value="GGACT"/>
    <property type="match status" value="1"/>
</dbReference>
<evidence type="ECO:0000313" key="2">
    <source>
        <dbReference type="EMBL" id="MBD2859633.1"/>
    </source>
</evidence>
<accession>A0A927C1N5</accession>
<sequence length="153" mass="16907">MNPARMQARGLYFHTARSGSLPGYRLRFNKESHASPGVAYANIEPFTTSSVEGVLYELADPAAIALMDGFEGTPVRYSRECLHVHTAQGLELAWVYLANPAFINNQIIPESRYLAHLLAGEAFLSEAYMQQLQSQDCLPSEIIEGEAGLKFNV</sequence>
<dbReference type="Gene3D" id="3.10.490.10">
    <property type="entry name" value="Gamma-glutamyl cyclotransferase-like"/>
    <property type="match status" value="1"/>
</dbReference>
<dbReference type="EMBL" id="JACXLD010000006">
    <property type="protein sequence ID" value="MBD2859633.1"/>
    <property type="molecule type" value="Genomic_DNA"/>
</dbReference>
<evidence type="ECO:0000313" key="3">
    <source>
        <dbReference type="Proteomes" id="UP000610558"/>
    </source>
</evidence>
<evidence type="ECO:0000259" key="1">
    <source>
        <dbReference type="Pfam" id="PF06094"/>
    </source>
</evidence>